<evidence type="ECO:0000313" key="4">
    <source>
        <dbReference type="Proteomes" id="UP000265541"/>
    </source>
</evidence>
<evidence type="ECO:0000313" key="3">
    <source>
        <dbReference type="EMBL" id="RIP33983.1"/>
    </source>
</evidence>
<evidence type="ECO:0000259" key="2">
    <source>
        <dbReference type="Pfam" id="PF13280"/>
    </source>
</evidence>
<feature type="domain" description="WYL" evidence="2">
    <location>
        <begin position="139"/>
        <end position="204"/>
    </location>
</feature>
<name>A0A3A0VN50_STAGA</name>
<dbReference type="InterPro" id="IPR051534">
    <property type="entry name" value="CBASS_pafABC_assoc_protein"/>
</dbReference>
<dbReference type="Pfam" id="PF13280">
    <property type="entry name" value="WYL"/>
    <property type="match status" value="1"/>
</dbReference>
<dbReference type="SUPFAM" id="SSF46785">
    <property type="entry name" value="Winged helix' DNA-binding domain"/>
    <property type="match status" value="1"/>
</dbReference>
<accession>A0A3A0VN50</accession>
<organism evidence="3 4">
    <name type="scientific">Staphylococcus gallinarum</name>
    <dbReference type="NCBI Taxonomy" id="1293"/>
    <lineage>
        <taxon>Bacteria</taxon>
        <taxon>Bacillati</taxon>
        <taxon>Bacillota</taxon>
        <taxon>Bacilli</taxon>
        <taxon>Bacillales</taxon>
        <taxon>Staphylococcaceae</taxon>
        <taxon>Staphylococcus</taxon>
    </lineage>
</organism>
<gene>
    <name evidence="3" type="ORF">BUZ14_07960</name>
</gene>
<evidence type="ECO:0000259" key="1">
    <source>
        <dbReference type="Pfam" id="PF08279"/>
    </source>
</evidence>
<dbReference type="InterPro" id="IPR013196">
    <property type="entry name" value="HTH_11"/>
</dbReference>
<feature type="domain" description="Helix-turn-helix type 11" evidence="1">
    <location>
        <begin position="10"/>
        <end position="61"/>
    </location>
</feature>
<dbReference type="PANTHER" id="PTHR34580:SF9">
    <property type="entry name" value="SLL5097 PROTEIN"/>
    <property type="match status" value="1"/>
</dbReference>
<sequence>MKKSERLNMELIFLRDKSTFHLKDLMNEFNISKSTAIRDVKGLEEMGLALYVESGRFGGYKIISQNLLTPVYFNDNEMLAIFYALKSMIALTTTPFEKTYSQISEKLYAITSSNLMNEITETLNYIHFHTVSPVKNSKYLATILEVIQQNDIVAINYSQYEPITLECIQIYELFYRSGVWFFSGIDLIEQQWGIYRCDYIDSLERVERDIVKYTRSQLTDLEIEYEQNYHHIQFKCELTTFGVELFLKKSYPNMSLEYISDKPYITGGYHENELQYMVDYLISLGENVKIIYPEMLKTNYINKLNAILAQYEK</sequence>
<protein>
    <submittedName>
        <fullName evidence="3">WYL domain-containing protein</fullName>
    </submittedName>
</protein>
<dbReference type="RefSeq" id="WP_119485385.1">
    <property type="nucleotide sequence ID" value="NZ_QYJN01000004.1"/>
</dbReference>
<dbReference type="Pfam" id="PF08279">
    <property type="entry name" value="HTH_11"/>
    <property type="match status" value="1"/>
</dbReference>
<dbReference type="PANTHER" id="PTHR34580">
    <property type="match status" value="1"/>
</dbReference>
<dbReference type="OrthoDB" id="9815009at2"/>
<dbReference type="AlphaFoldDB" id="A0A3A0VN50"/>
<dbReference type="InterPro" id="IPR036390">
    <property type="entry name" value="WH_DNA-bd_sf"/>
</dbReference>
<dbReference type="Proteomes" id="UP000265541">
    <property type="component" value="Unassembled WGS sequence"/>
</dbReference>
<reference evidence="3 4" key="1">
    <citation type="journal article" date="2016" name="Front. Microbiol.">
        <title>Comprehensive Phylogenetic Analysis of Bovine Non-aureus Staphylococci Species Based on Whole-Genome Sequencing.</title>
        <authorList>
            <person name="Naushad S."/>
            <person name="Barkema H.W."/>
            <person name="Luby C."/>
            <person name="Condas L.A."/>
            <person name="Nobrega D.B."/>
            <person name="Carson D.A."/>
            <person name="De Buck J."/>
        </authorList>
    </citation>
    <scope>NUCLEOTIDE SEQUENCE [LARGE SCALE GENOMIC DNA]</scope>
    <source>
        <strain evidence="3 4">SNUC 4781</strain>
    </source>
</reference>
<dbReference type="InterPro" id="IPR026881">
    <property type="entry name" value="WYL_dom"/>
</dbReference>
<comment type="caution">
    <text evidence="3">The sequence shown here is derived from an EMBL/GenBank/DDBJ whole genome shotgun (WGS) entry which is preliminary data.</text>
</comment>
<proteinExistence type="predicted"/>
<dbReference type="EMBL" id="QYJN01000004">
    <property type="protein sequence ID" value="RIP33983.1"/>
    <property type="molecule type" value="Genomic_DNA"/>
</dbReference>